<dbReference type="RefSeq" id="WP_346106055.1">
    <property type="nucleotide sequence ID" value="NZ_BAAAOD010000052.1"/>
</dbReference>
<dbReference type="InterPro" id="IPR035959">
    <property type="entry name" value="RutC-like_sf"/>
</dbReference>
<dbReference type="CDD" id="cd00448">
    <property type="entry name" value="YjgF_YER057c_UK114_family"/>
    <property type="match status" value="1"/>
</dbReference>
<comment type="caution">
    <text evidence="1">The sequence shown here is derived from an EMBL/GenBank/DDBJ whole genome shotgun (WGS) entry which is preliminary data.</text>
</comment>
<evidence type="ECO:0000313" key="2">
    <source>
        <dbReference type="Proteomes" id="UP001367513"/>
    </source>
</evidence>
<dbReference type="GO" id="GO:0016787">
    <property type="term" value="F:hydrolase activity"/>
    <property type="evidence" value="ECO:0007669"/>
    <property type="project" value="UniProtKB-KW"/>
</dbReference>
<protein>
    <submittedName>
        <fullName evidence="1">RidA family protein</fullName>
        <ecNumber evidence="1">3.5.-.-</ecNumber>
    </submittedName>
</protein>
<dbReference type="SUPFAM" id="SSF55298">
    <property type="entry name" value="YjgF-like"/>
    <property type="match status" value="1"/>
</dbReference>
<gene>
    <name evidence="1" type="ORF">WG925_12720</name>
</gene>
<sequence>MTTGTTTGTASDVELINPDTLAKPSGFTHAVRHGDTVHLSGQTAMDATGRIVDGGIVDQFRQALSNVVTALRAAGSEPADLLSVRIYLLDVPGYQARGKEIGAIWTELCGRTYPAMTGVGVTALWQPEALIEIEAVAARRA</sequence>
<dbReference type="EMBL" id="JBBPIX010000005">
    <property type="protein sequence ID" value="MEK6464604.1"/>
    <property type="molecule type" value="Genomic_DNA"/>
</dbReference>
<dbReference type="Proteomes" id="UP001367513">
    <property type="component" value="Unassembled WGS sequence"/>
</dbReference>
<evidence type="ECO:0000313" key="1">
    <source>
        <dbReference type="EMBL" id="MEK6464604.1"/>
    </source>
</evidence>
<keyword evidence="1" id="KW-0378">Hydrolase</keyword>
<accession>A0ABU9ADW6</accession>
<dbReference type="Pfam" id="PF01042">
    <property type="entry name" value="Ribonuc_L-PSP"/>
    <property type="match status" value="1"/>
</dbReference>
<dbReference type="EC" id="3.5.-.-" evidence="1"/>
<dbReference type="PANTHER" id="PTHR43857">
    <property type="entry name" value="BLR7761 PROTEIN"/>
    <property type="match status" value="1"/>
</dbReference>
<reference evidence="1 2" key="1">
    <citation type="submission" date="2024-03" db="EMBL/GenBank/DDBJ databases">
        <title>Draft genome sequence of Pseudonocardia carboxydivorans JCM 14827.</title>
        <authorList>
            <person name="Duangmal K."/>
        </authorList>
    </citation>
    <scope>NUCLEOTIDE SEQUENCE [LARGE SCALE GENOMIC DNA]</scope>
    <source>
        <strain evidence="1 2">JCM 14827</strain>
    </source>
</reference>
<name>A0ABU9ADW6_PSEA5</name>
<dbReference type="Gene3D" id="3.30.1330.40">
    <property type="entry name" value="RutC-like"/>
    <property type="match status" value="1"/>
</dbReference>
<keyword evidence="2" id="KW-1185">Reference proteome</keyword>
<organism evidence="1 2">
    <name type="scientific">Pseudonocardia alni subsp. carboxydivorans</name>
    <dbReference type="NCBI Taxonomy" id="415010"/>
    <lineage>
        <taxon>Bacteria</taxon>
        <taxon>Bacillati</taxon>
        <taxon>Actinomycetota</taxon>
        <taxon>Actinomycetes</taxon>
        <taxon>Pseudonocardiales</taxon>
        <taxon>Pseudonocardiaceae</taxon>
        <taxon>Pseudonocardia</taxon>
    </lineage>
</organism>
<dbReference type="PANTHER" id="PTHR43857:SF1">
    <property type="entry name" value="YJGH FAMILY PROTEIN"/>
    <property type="match status" value="1"/>
</dbReference>
<proteinExistence type="predicted"/>
<dbReference type="InterPro" id="IPR006175">
    <property type="entry name" value="YjgF/YER057c/UK114"/>
</dbReference>